<evidence type="ECO:0000313" key="1">
    <source>
        <dbReference type="EMBL" id="GGP35959.1"/>
    </source>
</evidence>
<protein>
    <submittedName>
        <fullName evidence="1">Uncharacterized protein</fullName>
    </submittedName>
</protein>
<dbReference type="EMBL" id="BMRG01000001">
    <property type="protein sequence ID" value="GGP35959.1"/>
    <property type="molecule type" value="Genomic_DNA"/>
</dbReference>
<sequence length="105" mass="11057">MRTEQTGEDMSDRYPDGLTSAVLEVLGQQVSQELADLSAPTSALLDGSALERRNRRIAARALAGVTARYGVTLAQTVAESGRPVQLRGGVAVHPSRVVEALAEVA</sequence>
<proteinExistence type="predicted"/>
<reference evidence="1" key="2">
    <citation type="submission" date="2020-09" db="EMBL/GenBank/DDBJ databases">
        <authorList>
            <person name="Sun Q."/>
            <person name="Ohkuma M."/>
        </authorList>
    </citation>
    <scope>NUCLEOTIDE SEQUENCE</scope>
    <source>
        <strain evidence="1">JCM 3313</strain>
    </source>
</reference>
<reference evidence="1" key="1">
    <citation type="journal article" date="2014" name="Int. J. Syst. Evol. Microbiol.">
        <title>Complete genome sequence of Corynebacterium casei LMG S-19264T (=DSM 44701T), isolated from a smear-ripened cheese.</title>
        <authorList>
            <consortium name="US DOE Joint Genome Institute (JGI-PGF)"/>
            <person name="Walter F."/>
            <person name="Albersmeier A."/>
            <person name="Kalinowski J."/>
            <person name="Ruckert C."/>
        </authorList>
    </citation>
    <scope>NUCLEOTIDE SEQUENCE</scope>
    <source>
        <strain evidence="1">JCM 3313</strain>
    </source>
</reference>
<dbReference type="AlphaFoldDB" id="A0A918EBH4"/>
<dbReference type="Proteomes" id="UP000639606">
    <property type="component" value="Unassembled WGS sequence"/>
</dbReference>
<keyword evidence="2" id="KW-1185">Reference proteome</keyword>
<organism evidence="1 2">
    <name type="scientific">Saccharothrix coeruleofusca</name>
    <dbReference type="NCBI Taxonomy" id="33919"/>
    <lineage>
        <taxon>Bacteria</taxon>
        <taxon>Bacillati</taxon>
        <taxon>Actinomycetota</taxon>
        <taxon>Actinomycetes</taxon>
        <taxon>Pseudonocardiales</taxon>
        <taxon>Pseudonocardiaceae</taxon>
        <taxon>Saccharothrix</taxon>
    </lineage>
</organism>
<gene>
    <name evidence="1" type="ORF">GCM10010185_03690</name>
</gene>
<dbReference type="RefSeq" id="WP_189221255.1">
    <property type="nucleotide sequence ID" value="NZ_BMRG01000001.1"/>
</dbReference>
<evidence type="ECO:0000313" key="2">
    <source>
        <dbReference type="Proteomes" id="UP000639606"/>
    </source>
</evidence>
<accession>A0A918EBH4</accession>
<comment type="caution">
    <text evidence="1">The sequence shown here is derived from an EMBL/GenBank/DDBJ whole genome shotgun (WGS) entry which is preliminary data.</text>
</comment>
<name>A0A918EBH4_9PSEU</name>